<evidence type="ECO:0000256" key="1">
    <source>
        <dbReference type="SAM" id="SignalP"/>
    </source>
</evidence>
<name>A0A072UH61_MEDTR</name>
<reference evidence="3" key="3">
    <citation type="submission" date="2015-04" db="UniProtKB">
        <authorList>
            <consortium name="EnsemblPlants"/>
        </authorList>
    </citation>
    <scope>IDENTIFICATION</scope>
    <source>
        <strain evidence="3">cv. Jemalong A17</strain>
    </source>
</reference>
<reference evidence="2 4" key="2">
    <citation type="journal article" date="2014" name="BMC Genomics">
        <title>An improved genome release (version Mt4.0) for the model legume Medicago truncatula.</title>
        <authorList>
            <person name="Tang H."/>
            <person name="Krishnakumar V."/>
            <person name="Bidwell S."/>
            <person name="Rosen B."/>
            <person name="Chan A."/>
            <person name="Zhou S."/>
            <person name="Gentzbittel L."/>
            <person name="Childs K.L."/>
            <person name="Yandell M."/>
            <person name="Gundlach H."/>
            <person name="Mayer K.F."/>
            <person name="Schwartz D.C."/>
            <person name="Town C.D."/>
        </authorList>
    </citation>
    <scope>GENOME REANNOTATION</scope>
    <source>
        <strain evidence="2">A17</strain>
        <strain evidence="3 4">cv. Jemalong A17</strain>
    </source>
</reference>
<keyword evidence="4" id="KW-1185">Reference proteome</keyword>
<dbReference type="EnsemblPlants" id="KEH29099">
    <property type="protein sequence ID" value="KEH29099"/>
    <property type="gene ID" value="MTR_4g025320"/>
</dbReference>
<evidence type="ECO:0000313" key="2">
    <source>
        <dbReference type="EMBL" id="KEH29099.1"/>
    </source>
</evidence>
<dbReference type="Proteomes" id="UP000002051">
    <property type="component" value="Chromosome 4"/>
</dbReference>
<feature type="chain" id="PRO_5014499645" evidence="1">
    <location>
        <begin position="26"/>
        <end position="73"/>
    </location>
</feature>
<reference evidence="2 4" key="1">
    <citation type="journal article" date="2011" name="Nature">
        <title>The Medicago genome provides insight into the evolution of rhizobial symbioses.</title>
        <authorList>
            <person name="Young N.D."/>
            <person name="Debelle F."/>
            <person name="Oldroyd G.E."/>
            <person name="Geurts R."/>
            <person name="Cannon S.B."/>
            <person name="Udvardi M.K."/>
            <person name="Benedito V.A."/>
            <person name="Mayer K.F."/>
            <person name="Gouzy J."/>
            <person name="Schoof H."/>
            <person name="Van de Peer Y."/>
            <person name="Proost S."/>
            <person name="Cook D.R."/>
            <person name="Meyers B.C."/>
            <person name="Spannagl M."/>
            <person name="Cheung F."/>
            <person name="De Mita S."/>
            <person name="Krishnakumar V."/>
            <person name="Gundlach H."/>
            <person name="Zhou S."/>
            <person name="Mudge J."/>
            <person name="Bharti A.K."/>
            <person name="Murray J.D."/>
            <person name="Naoumkina M.A."/>
            <person name="Rosen B."/>
            <person name="Silverstein K.A."/>
            <person name="Tang H."/>
            <person name="Rombauts S."/>
            <person name="Zhao P.X."/>
            <person name="Zhou P."/>
            <person name="Barbe V."/>
            <person name="Bardou P."/>
            <person name="Bechner M."/>
            <person name="Bellec A."/>
            <person name="Berger A."/>
            <person name="Berges H."/>
            <person name="Bidwell S."/>
            <person name="Bisseling T."/>
            <person name="Choisne N."/>
            <person name="Couloux A."/>
            <person name="Denny R."/>
            <person name="Deshpande S."/>
            <person name="Dai X."/>
            <person name="Doyle J.J."/>
            <person name="Dudez A.M."/>
            <person name="Farmer A.D."/>
            <person name="Fouteau S."/>
            <person name="Franken C."/>
            <person name="Gibelin C."/>
            <person name="Gish J."/>
            <person name="Goldstein S."/>
            <person name="Gonzalez A.J."/>
            <person name="Green P.J."/>
            <person name="Hallab A."/>
            <person name="Hartog M."/>
            <person name="Hua A."/>
            <person name="Humphray S.J."/>
            <person name="Jeong D.H."/>
            <person name="Jing Y."/>
            <person name="Jocker A."/>
            <person name="Kenton S.M."/>
            <person name="Kim D.J."/>
            <person name="Klee K."/>
            <person name="Lai H."/>
            <person name="Lang C."/>
            <person name="Lin S."/>
            <person name="Macmil S.L."/>
            <person name="Magdelenat G."/>
            <person name="Matthews L."/>
            <person name="McCorrison J."/>
            <person name="Monaghan E.L."/>
            <person name="Mun J.H."/>
            <person name="Najar F.Z."/>
            <person name="Nicholson C."/>
            <person name="Noirot C."/>
            <person name="O'Bleness M."/>
            <person name="Paule C.R."/>
            <person name="Poulain J."/>
            <person name="Prion F."/>
            <person name="Qin B."/>
            <person name="Qu C."/>
            <person name="Retzel E.F."/>
            <person name="Riddle C."/>
            <person name="Sallet E."/>
            <person name="Samain S."/>
            <person name="Samson N."/>
            <person name="Sanders I."/>
            <person name="Saurat O."/>
            <person name="Scarpelli C."/>
            <person name="Schiex T."/>
            <person name="Segurens B."/>
            <person name="Severin A.J."/>
            <person name="Sherrier D.J."/>
            <person name="Shi R."/>
            <person name="Sims S."/>
            <person name="Singer S.R."/>
            <person name="Sinharoy S."/>
            <person name="Sterck L."/>
            <person name="Viollet A."/>
            <person name="Wang B.B."/>
            <person name="Wang K."/>
            <person name="Wang M."/>
            <person name="Wang X."/>
            <person name="Warfsmann J."/>
            <person name="Weissenbach J."/>
            <person name="White D.D."/>
            <person name="White J.D."/>
            <person name="Wiley G.B."/>
            <person name="Wincker P."/>
            <person name="Xing Y."/>
            <person name="Yang L."/>
            <person name="Yao Z."/>
            <person name="Ying F."/>
            <person name="Zhai J."/>
            <person name="Zhou L."/>
            <person name="Zuber A."/>
            <person name="Denarie J."/>
            <person name="Dixon R.A."/>
            <person name="May G.D."/>
            <person name="Schwartz D.C."/>
            <person name="Rogers J."/>
            <person name="Quetier F."/>
            <person name="Town C.D."/>
            <person name="Roe B.A."/>
        </authorList>
    </citation>
    <scope>NUCLEOTIDE SEQUENCE [LARGE SCALE GENOMIC DNA]</scope>
    <source>
        <strain evidence="2">A17</strain>
        <strain evidence="3 4">cv. Jemalong A17</strain>
    </source>
</reference>
<proteinExistence type="predicted"/>
<gene>
    <name evidence="2" type="ordered locus">MTR_4g025320</name>
</gene>
<sequence length="73" mass="8146">MASYTNQSYLFGIFCIFFIISSGLATSVVNPPSTVCTIPCDKNCTKDCRDKGFKRGRCVDTYVKRGICCCFYS</sequence>
<evidence type="ECO:0000313" key="4">
    <source>
        <dbReference type="Proteomes" id="UP000002051"/>
    </source>
</evidence>
<evidence type="ECO:0000313" key="3">
    <source>
        <dbReference type="EnsemblPlants" id="KEH29099"/>
    </source>
</evidence>
<protein>
    <submittedName>
        <fullName evidence="2">LCR</fullName>
    </submittedName>
</protein>
<keyword evidence="1" id="KW-0732">Signal</keyword>
<dbReference type="EMBL" id="CM001220">
    <property type="protein sequence ID" value="KEH29099.1"/>
    <property type="molecule type" value="Genomic_DNA"/>
</dbReference>
<accession>A0A072UH61</accession>
<feature type="signal peptide" evidence="1">
    <location>
        <begin position="1"/>
        <end position="25"/>
    </location>
</feature>
<dbReference type="AlphaFoldDB" id="A0A072UH61"/>
<dbReference type="HOGENOM" id="CLU_190964_1_1_1"/>
<organism evidence="2 4">
    <name type="scientific">Medicago truncatula</name>
    <name type="common">Barrel medic</name>
    <name type="synonym">Medicago tribuloides</name>
    <dbReference type="NCBI Taxonomy" id="3880"/>
    <lineage>
        <taxon>Eukaryota</taxon>
        <taxon>Viridiplantae</taxon>
        <taxon>Streptophyta</taxon>
        <taxon>Embryophyta</taxon>
        <taxon>Tracheophyta</taxon>
        <taxon>Spermatophyta</taxon>
        <taxon>Magnoliopsida</taxon>
        <taxon>eudicotyledons</taxon>
        <taxon>Gunneridae</taxon>
        <taxon>Pentapetalae</taxon>
        <taxon>rosids</taxon>
        <taxon>fabids</taxon>
        <taxon>Fabales</taxon>
        <taxon>Fabaceae</taxon>
        <taxon>Papilionoideae</taxon>
        <taxon>50 kb inversion clade</taxon>
        <taxon>NPAAA clade</taxon>
        <taxon>Hologalegina</taxon>
        <taxon>IRL clade</taxon>
        <taxon>Trifolieae</taxon>
        <taxon>Medicago</taxon>
    </lineage>
</organism>